<dbReference type="FunFam" id="3.30.420.10:FF:000028">
    <property type="entry name" value="PAN2-PAN3 deadenylation complex catalytic subunit PAN2"/>
    <property type="match status" value="1"/>
</dbReference>
<dbReference type="InterPro" id="IPR028881">
    <property type="entry name" value="PAN2_UCH_dom"/>
</dbReference>
<feature type="binding site" evidence="9">
    <location>
        <position position="996"/>
    </location>
    <ligand>
        <name>a divalent metal cation</name>
        <dbReference type="ChEBI" id="CHEBI:60240"/>
        <note>catalytic</note>
    </ligand>
</feature>
<evidence type="ECO:0000256" key="7">
    <source>
        <dbReference type="ARBA" id="ARBA00022801"/>
    </source>
</evidence>
<feature type="compositionally biased region" description="Basic and acidic residues" evidence="10">
    <location>
        <begin position="1132"/>
        <end position="1141"/>
    </location>
</feature>
<dbReference type="EC" id="3.1.13.4" evidence="9"/>
<reference evidence="12" key="1">
    <citation type="submission" date="2021-06" db="EMBL/GenBank/DDBJ databases">
        <authorList>
            <person name="Kallberg Y."/>
            <person name="Tangrot J."/>
            <person name="Rosling A."/>
        </authorList>
    </citation>
    <scope>NUCLEOTIDE SEQUENCE</scope>
    <source>
        <strain evidence="12">IA702</strain>
    </source>
</reference>
<evidence type="ECO:0000256" key="6">
    <source>
        <dbReference type="ARBA" id="ARBA00022723"/>
    </source>
</evidence>
<dbReference type="SMART" id="SM00320">
    <property type="entry name" value="WD40"/>
    <property type="match status" value="3"/>
</dbReference>
<comment type="caution">
    <text evidence="12">The sequence shown here is derived from an EMBL/GenBank/DDBJ whole genome shotgun (WGS) entry which is preliminary data.</text>
</comment>
<dbReference type="InterPro" id="IPR012337">
    <property type="entry name" value="RNaseH-like_sf"/>
</dbReference>
<comment type="activity regulation">
    <text evidence="9">Positively regulated by the regulatory subunit PAN3.</text>
</comment>
<name>A0A9N9FKX0_9GLOM</name>
<dbReference type="EMBL" id="CAJVPJ010000587">
    <property type="protein sequence ID" value="CAG8540251.1"/>
    <property type="molecule type" value="Genomic_DNA"/>
</dbReference>
<dbReference type="InterPro" id="IPR036397">
    <property type="entry name" value="RNaseH_sf"/>
</dbReference>
<dbReference type="PANTHER" id="PTHR15728:SF0">
    <property type="entry name" value="PAN2-PAN3 DEADENYLATION COMPLEX CATALYTIC SUBUNIT PAN2"/>
    <property type="match status" value="1"/>
</dbReference>
<evidence type="ECO:0000313" key="13">
    <source>
        <dbReference type="Proteomes" id="UP000789572"/>
    </source>
</evidence>
<dbReference type="InterPro" id="IPR038765">
    <property type="entry name" value="Papain-like_cys_pep_sf"/>
</dbReference>
<evidence type="ECO:0000256" key="5">
    <source>
        <dbReference type="ARBA" id="ARBA00022722"/>
    </source>
</evidence>
<sequence length="1210" mass="136411">MAEWDEIGRIHNSKAILSQSITALAFDPYQELLWTGDDKGRVASFHGTGMHPYTSFRSHESQVRQTLVCDRGVISLSSGRVKMNNRRGLGEWTISNEDTADLHCMTYTVMPNSEILVAGRQPQMLVINVARGTIVKKVDAESEIVVMRKSKLVCCGATTGQVTLRDPKTFKIEHRVQAHTGTISDIDTVGNLLLTCGFSARNGTFIIDPLVKVYDIRTMRPLAPISFPSGPCFLRMHPKLSTTVFIVSHSGQFHVLDVVNTSDIHFYQANTTSYINAIDISSTGEMFAFGDADNFIHLWGDSKEPKMNEFSNPIELMSPHVLPPSVRIGENDSLALVGMPYYKEPLLSVWPSNKIFEVGIPPPKIDQDILSNIKTIDFVGFAPNNTNRRRNEIVKWSRKGHKPGQPKFRSEKEREMHRGRGAGAQEQNRLFDEEERNITGTKMPKYYQQVEIQYSRFGVDDFDFEYYNETQYGGLETHIANSYCNSLLQVLFFTPILREITKVHIGSVCPKENCLCCELGFLFRMLEDAKGSNCQATNFLKAFSKIPQASALSLFEPEEHDETISYAQLIQNFNRFILEQLHQECNTDNNQRLLKHLPLDEKNYSVIQQVFGMQMALVSRCQCQRETERMTIPFVVDLQKNKNVKGNTKGKEPAVRRFEDVLSGSICRETQTKAWCNQCQQYQPSLVKKIPKSLPPVLVINCGLGNAVPSELWRSVVNQKSWLPTRITMDLEGDDLKIETTLEGSDQETSTNGSPCHAKYELTAIITQIEPEKETPHITAFIRIPKKELEPTSKSEWYLFNDFLVKNVNEQEVFNFQGLWKVPVLLYFTRIDIDALVDISALPNEVDHSILFEDTSIAKKSIAPIPKPFQLLSLEETPQPGTLVAIDAEFVALSQEETEIRSDGTKSVIRPSRLSLARVSVLRGEGEKEGIPFIDDYIATSDPVVDYLTEYSGIKAGDLDPATSRHTLVPLKVAYKKLRLLLDLGCVFVGHGLKKDFRIINILVPPEQVIDTVEIFHIKNRQRKISLRFLAWCLLNQDIQTESHDSVEDARTALLLYKKYIQFKAEGIFEEILEEIYKEGKKHNWKPTPGMFPKPPNGPSSATFSLTSVTAHSLSTETYLNNDALSTSMTNKSEDGDRTELSDVVAPVTSQRTTTSPSWRSETAGESKISMPSASKSSHRSEQLMSLPDEERPKYDSSAGTSPLLLPTFD</sequence>
<keyword evidence="4 9" id="KW-0507">mRNA processing</keyword>
<dbReference type="Gene3D" id="2.130.10.10">
    <property type="entry name" value="YVTN repeat-like/Quinoprotein amine dehydrogenase"/>
    <property type="match status" value="1"/>
</dbReference>
<feature type="compositionally biased region" description="Basic and acidic residues" evidence="10">
    <location>
        <begin position="408"/>
        <end position="418"/>
    </location>
</feature>
<dbReference type="GO" id="GO:0000932">
    <property type="term" value="C:P-body"/>
    <property type="evidence" value="ECO:0007669"/>
    <property type="project" value="TreeGrafter"/>
</dbReference>
<dbReference type="PANTHER" id="PTHR15728">
    <property type="entry name" value="DEADENYLATION COMPLEX CATALYTIC SUBUNIT PAN2"/>
    <property type="match status" value="1"/>
</dbReference>
<gene>
    <name evidence="9" type="primary">PAN2</name>
    <name evidence="12" type="ORF">POCULU_LOCUS4499</name>
</gene>
<feature type="binding site" evidence="9">
    <location>
        <position position="887"/>
    </location>
    <ligand>
        <name>a divalent metal cation</name>
        <dbReference type="ChEBI" id="CHEBI:60240"/>
        <note>catalytic</note>
    </ligand>
</feature>
<dbReference type="PROSITE" id="PS50235">
    <property type="entry name" value="USP_3"/>
    <property type="match status" value="1"/>
</dbReference>
<keyword evidence="13" id="KW-1185">Reference proteome</keyword>
<proteinExistence type="inferred from homology"/>
<evidence type="ECO:0000256" key="9">
    <source>
        <dbReference type="HAMAP-Rule" id="MF_03182"/>
    </source>
</evidence>
<dbReference type="GO" id="GO:0006397">
    <property type="term" value="P:mRNA processing"/>
    <property type="evidence" value="ECO:0007669"/>
    <property type="project" value="UniProtKB-KW"/>
</dbReference>
<comment type="function">
    <text evidence="9">Catalytic subunit of the poly(A)-nuclease (PAN) deadenylation complex, one of two cytoplasmic mRNA deadenylases involved in mRNA turnover. PAN specifically shortens poly(A) tails of RNA and the activity is stimulated by poly(A)-binding protein PAB1. PAN deadenylation is followed by rapid degradation of the shortened mRNA tails by the CCR4-NOT complex. Deadenylated mRNAs are then degraded by two alternative mechanisms, namely exosome-mediated 3'-5' exonucleolytic degradation, or deadenlyation-dependent mRNA decaping and subsequent 5'-3' exonucleolytic degradation by XRN1. May also be involved in post-transcriptional maturation of mRNA poly(A) tails.</text>
</comment>
<keyword evidence="7 9" id="KW-0378">Hydrolase</keyword>
<evidence type="ECO:0000256" key="8">
    <source>
        <dbReference type="ARBA" id="ARBA00022839"/>
    </source>
</evidence>
<evidence type="ECO:0000256" key="1">
    <source>
        <dbReference type="ARBA" id="ARBA00004496"/>
    </source>
</evidence>
<dbReference type="FunFam" id="2.130.10.10:FF:000459">
    <property type="entry name" value="PAN2-PAN3 deadenylation complex catalytic subunit PAN2"/>
    <property type="match status" value="1"/>
</dbReference>
<dbReference type="SMART" id="SM00479">
    <property type="entry name" value="EXOIII"/>
    <property type="match status" value="1"/>
</dbReference>
<dbReference type="InterPro" id="IPR013520">
    <property type="entry name" value="Ribonucl_H"/>
</dbReference>
<organism evidence="12 13">
    <name type="scientific">Paraglomus occultum</name>
    <dbReference type="NCBI Taxonomy" id="144539"/>
    <lineage>
        <taxon>Eukaryota</taxon>
        <taxon>Fungi</taxon>
        <taxon>Fungi incertae sedis</taxon>
        <taxon>Mucoromycota</taxon>
        <taxon>Glomeromycotina</taxon>
        <taxon>Glomeromycetes</taxon>
        <taxon>Paraglomerales</taxon>
        <taxon>Paraglomeraceae</taxon>
        <taxon>Paraglomus</taxon>
    </lineage>
</organism>
<dbReference type="SUPFAM" id="SSF50978">
    <property type="entry name" value="WD40 repeat-like"/>
    <property type="match status" value="1"/>
</dbReference>
<comment type="similarity">
    <text evidence="9">Belongs to the peptidase C19 family. PAN2 subfamily.</text>
</comment>
<feature type="region of interest" description="Disordered" evidence="10">
    <location>
        <begin position="1127"/>
        <end position="1210"/>
    </location>
</feature>
<dbReference type="GO" id="GO:0004535">
    <property type="term" value="F:poly(A)-specific ribonuclease activity"/>
    <property type="evidence" value="ECO:0007669"/>
    <property type="project" value="UniProtKB-UniRule"/>
</dbReference>
<feature type="compositionally biased region" description="Low complexity" evidence="10">
    <location>
        <begin position="1167"/>
        <end position="1176"/>
    </location>
</feature>
<dbReference type="GO" id="GO:0031251">
    <property type="term" value="C:PAN complex"/>
    <property type="evidence" value="ECO:0007669"/>
    <property type="project" value="UniProtKB-UniRule"/>
</dbReference>
<dbReference type="Gene3D" id="3.90.70.10">
    <property type="entry name" value="Cysteine proteinases"/>
    <property type="match status" value="1"/>
</dbReference>
<dbReference type="HAMAP" id="MF_03182">
    <property type="entry name" value="PAN2"/>
    <property type="match status" value="1"/>
</dbReference>
<dbReference type="GO" id="GO:0046872">
    <property type="term" value="F:metal ion binding"/>
    <property type="evidence" value="ECO:0007669"/>
    <property type="project" value="UniProtKB-KW"/>
</dbReference>
<protein>
    <recommendedName>
        <fullName evidence="9">PAN2-PAN3 deadenylation complex catalytic subunit PAN2</fullName>
        <ecNumber evidence="9">3.1.13.4</ecNumber>
    </recommendedName>
    <alternativeName>
        <fullName evidence="9">PAB1P-dependent poly(A)-specific ribonuclease</fullName>
    </alternativeName>
    <alternativeName>
        <fullName evidence="9">Poly(A)-nuclease deadenylation complex subunit 2</fullName>
        <shortName evidence="9">PAN deadenylation complex subunit 2</shortName>
    </alternativeName>
</protein>
<dbReference type="InterPro" id="IPR050785">
    <property type="entry name" value="PAN2-PAN3_catalytic_subunit"/>
</dbReference>
<evidence type="ECO:0000313" key="12">
    <source>
        <dbReference type="EMBL" id="CAG8540251.1"/>
    </source>
</evidence>
<comment type="subunit">
    <text evidence="9">Forms a heterotrimer with an asymmetric homodimer of the regulatory subunit PAN3 to form the poly(A)-nuclease (PAN) deadenylation complex.</text>
</comment>
<comment type="domain">
    <text evidence="9">Contains a pseudo-UCH domain. This ubiquitin C-terminal hydrolase (UCH)-like or ubiquitin specific protease (USP)-like domain is predicted to be catalytically inactive because it lacks the active site catalytic triad characteristic of thiol proteases, with residues at the equivalent structural positions that are incompatible with catalysis, and it cannot bind ubiquitin. It functions as a structural scaffold for intra- and intermolecular interactions in the complex.</text>
</comment>
<comment type="caution">
    <text evidence="9">Lacks conserved residue(s) required for the propagation of feature annotation.</text>
</comment>
<keyword evidence="6 9" id="KW-0479">Metal-binding</keyword>
<comment type="cofactor">
    <cofactor evidence="9">
        <name>a divalent metal cation</name>
        <dbReference type="ChEBI" id="CHEBI:60240"/>
    </cofactor>
    <text evidence="9">Binds 2 metal cations per subunit in the catalytic exonuclease domain.</text>
</comment>
<evidence type="ECO:0000256" key="4">
    <source>
        <dbReference type="ARBA" id="ARBA00022664"/>
    </source>
</evidence>
<feature type="binding site" evidence="9">
    <location>
        <position position="1049"/>
    </location>
    <ligand>
        <name>a divalent metal cation</name>
        <dbReference type="ChEBI" id="CHEBI:60240"/>
        <note>catalytic</note>
    </ligand>
</feature>
<comment type="subcellular location">
    <subcellularLocation>
        <location evidence="1 9">Cytoplasm</location>
    </subcellularLocation>
</comment>
<feature type="domain" description="USP" evidence="11">
    <location>
        <begin position="473"/>
        <end position="831"/>
    </location>
</feature>
<dbReference type="Pfam" id="PF00929">
    <property type="entry name" value="RNase_T"/>
    <property type="match status" value="1"/>
</dbReference>
<dbReference type="CDD" id="cd06143">
    <property type="entry name" value="PAN2_exo"/>
    <property type="match status" value="1"/>
</dbReference>
<dbReference type="SUPFAM" id="SSF53098">
    <property type="entry name" value="Ribonuclease H-like"/>
    <property type="match status" value="1"/>
</dbReference>
<accession>A0A9N9FKX0</accession>
<evidence type="ECO:0000259" key="11">
    <source>
        <dbReference type="PROSITE" id="PS50235"/>
    </source>
</evidence>
<feature type="binding site" evidence="9">
    <location>
        <position position="889"/>
    </location>
    <ligand>
        <name>a divalent metal cation</name>
        <dbReference type="ChEBI" id="CHEBI:60240"/>
        <note>catalytic</note>
    </ligand>
</feature>
<dbReference type="InterPro" id="IPR036322">
    <property type="entry name" value="WD40_repeat_dom_sf"/>
</dbReference>
<keyword evidence="8 9" id="KW-0269">Exonuclease</keyword>
<evidence type="ECO:0000256" key="2">
    <source>
        <dbReference type="ARBA" id="ARBA00022490"/>
    </source>
</evidence>
<keyword evidence="3" id="KW-0853">WD repeat</keyword>
<dbReference type="AlphaFoldDB" id="A0A9N9FKX0"/>
<keyword evidence="2 9" id="KW-0963">Cytoplasm</keyword>
<dbReference type="Proteomes" id="UP000789572">
    <property type="component" value="Unassembled WGS sequence"/>
</dbReference>
<comment type="domain">
    <text evidence="9">The linker, or PAN3 interaction domain (PID), between the WD40 repeats and the pseudo-UCH domain mediates interaction with PAN3.</text>
</comment>
<comment type="catalytic activity">
    <reaction evidence="9">
        <text>Exonucleolytic cleavage of poly(A) to 5'-AMP.</text>
        <dbReference type="EC" id="3.1.13.4"/>
    </reaction>
</comment>
<dbReference type="SUPFAM" id="SSF54001">
    <property type="entry name" value="Cysteine proteinases"/>
    <property type="match status" value="1"/>
</dbReference>
<evidence type="ECO:0000256" key="10">
    <source>
        <dbReference type="SAM" id="MobiDB-lite"/>
    </source>
</evidence>
<dbReference type="InterPro" id="IPR015943">
    <property type="entry name" value="WD40/YVTN_repeat-like_dom_sf"/>
</dbReference>
<dbReference type="InterPro" id="IPR028889">
    <property type="entry name" value="USP"/>
</dbReference>
<keyword evidence="5 9" id="KW-0540">Nuclease</keyword>
<dbReference type="Pfam" id="PF20770">
    <property type="entry name" value="PAN2_N"/>
    <property type="match status" value="1"/>
</dbReference>
<dbReference type="Gene3D" id="3.30.420.10">
    <property type="entry name" value="Ribonuclease H-like superfamily/Ribonuclease H"/>
    <property type="match status" value="1"/>
</dbReference>
<feature type="region of interest" description="Disordered" evidence="10">
    <location>
        <begin position="398"/>
        <end position="423"/>
    </location>
</feature>
<dbReference type="InterPro" id="IPR048841">
    <property type="entry name" value="PAN2_N"/>
</dbReference>
<dbReference type="InterPro" id="IPR001680">
    <property type="entry name" value="WD40_rpt"/>
</dbReference>
<dbReference type="OrthoDB" id="16516at2759"/>
<dbReference type="InterPro" id="IPR030843">
    <property type="entry name" value="PAN2"/>
</dbReference>
<dbReference type="GO" id="GO:0000289">
    <property type="term" value="P:nuclear-transcribed mRNA poly(A) tail shortening"/>
    <property type="evidence" value="ECO:0007669"/>
    <property type="project" value="UniProtKB-UniRule"/>
</dbReference>
<feature type="compositionally biased region" description="Polar residues" evidence="10">
    <location>
        <begin position="1148"/>
        <end position="1161"/>
    </location>
</feature>
<evidence type="ECO:0000256" key="3">
    <source>
        <dbReference type="ARBA" id="ARBA00022574"/>
    </source>
</evidence>
<dbReference type="GO" id="GO:0003676">
    <property type="term" value="F:nucleic acid binding"/>
    <property type="evidence" value="ECO:0007669"/>
    <property type="project" value="InterPro"/>
</dbReference>
<dbReference type="Pfam" id="PF13423">
    <property type="entry name" value="UCH_1"/>
    <property type="match status" value="1"/>
</dbReference>